<name>A0ABM1BKJ5_LIMPO</name>
<protein>
    <submittedName>
        <fullName evidence="3">Uncharacterized protein LOC106467984 isoform X1</fullName>
    </submittedName>
</protein>
<evidence type="ECO:0000313" key="2">
    <source>
        <dbReference type="Proteomes" id="UP000694941"/>
    </source>
</evidence>
<evidence type="ECO:0000256" key="1">
    <source>
        <dbReference type="SAM" id="MobiDB-lite"/>
    </source>
</evidence>
<organism evidence="2 3">
    <name type="scientific">Limulus polyphemus</name>
    <name type="common">Atlantic horseshoe crab</name>
    <dbReference type="NCBI Taxonomy" id="6850"/>
    <lineage>
        <taxon>Eukaryota</taxon>
        <taxon>Metazoa</taxon>
        <taxon>Ecdysozoa</taxon>
        <taxon>Arthropoda</taxon>
        <taxon>Chelicerata</taxon>
        <taxon>Merostomata</taxon>
        <taxon>Xiphosura</taxon>
        <taxon>Limulidae</taxon>
        <taxon>Limulus</taxon>
    </lineage>
</organism>
<evidence type="ECO:0000313" key="3">
    <source>
        <dbReference type="RefSeq" id="XP_013783831.1"/>
    </source>
</evidence>
<gene>
    <name evidence="3" type="primary">LOC106467984</name>
</gene>
<proteinExistence type="predicted"/>
<dbReference type="RefSeq" id="XP_013783831.1">
    <property type="nucleotide sequence ID" value="XM_013928377.2"/>
</dbReference>
<feature type="region of interest" description="Disordered" evidence="1">
    <location>
        <begin position="126"/>
        <end position="188"/>
    </location>
</feature>
<sequence>MMTSREEHIITKWQSSSESIEKGENVVDHRLPLPVESASFNQKGGGVIDHESTLTLSSVNVDKKDDEVKIEQNIHSHVLFAFNYKKESDDLLRKDFKPQEGVNLQQLMDDSDVCCDVAPIKRTDRHYQKTPSSFPFETDIPDSTEKISHVDSSASPATPKAVHGHQRRISETSSTSSKKSSIFSFFRK</sequence>
<dbReference type="Proteomes" id="UP000694941">
    <property type="component" value="Unplaced"/>
</dbReference>
<keyword evidence="2" id="KW-1185">Reference proteome</keyword>
<dbReference type="GeneID" id="106467984"/>
<feature type="compositionally biased region" description="Low complexity" evidence="1">
    <location>
        <begin position="171"/>
        <end position="188"/>
    </location>
</feature>
<accession>A0ABM1BKJ5</accession>
<reference evidence="3" key="1">
    <citation type="submission" date="2025-08" db="UniProtKB">
        <authorList>
            <consortium name="RefSeq"/>
        </authorList>
    </citation>
    <scope>IDENTIFICATION</scope>
    <source>
        <tissue evidence="3">Muscle</tissue>
    </source>
</reference>